<keyword evidence="3" id="KW-1185">Reference proteome</keyword>
<keyword evidence="1" id="KW-1133">Transmembrane helix</keyword>
<feature type="transmembrane region" description="Helical" evidence="1">
    <location>
        <begin position="6"/>
        <end position="26"/>
    </location>
</feature>
<dbReference type="KEGG" id="nci:NCTC10296_02122"/>
<proteinExistence type="predicted"/>
<keyword evidence="1" id="KW-0472">Membrane</keyword>
<dbReference type="OrthoDB" id="8601734at2"/>
<dbReference type="Proteomes" id="UP000279284">
    <property type="component" value="Chromosome"/>
</dbReference>
<evidence type="ECO:0000313" key="3">
    <source>
        <dbReference type="Proteomes" id="UP000279284"/>
    </source>
</evidence>
<dbReference type="STRING" id="493.BWD07_08615"/>
<reference evidence="2 3" key="1">
    <citation type="submission" date="2018-12" db="EMBL/GenBank/DDBJ databases">
        <authorList>
            <consortium name="Pathogen Informatics"/>
        </authorList>
    </citation>
    <scope>NUCLEOTIDE SEQUENCE [LARGE SCALE GENOMIC DNA]</scope>
    <source>
        <strain evidence="2 3">NCTC10296</strain>
    </source>
</reference>
<sequence>MVWELIATVFAGLGAAGIMLGLRFIFKKSPKWLVPAAAGLGMLLFQVYSEYTWFNHTRSLLPKNTVVVAEIGETAFYKPWSYIKPQVLKFVAVDTDKVLFADDDKTVLQTNLYFFERRMSANTWPVLIDCKKRLQANVKSVENGVPVPDGWNKGQYTGQIAQAVCR</sequence>
<dbReference type="EMBL" id="LR134313">
    <property type="protein sequence ID" value="VEF03060.1"/>
    <property type="molecule type" value="Genomic_DNA"/>
</dbReference>
<gene>
    <name evidence="2" type="ORF">NCTC10296_02122</name>
</gene>
<organism evidence="2 3">
    <name type="scientific">Neisseria canis</name>
    <dbReference type="NCBI Taxonomy" id="493"/>
    <lineage>
        <taxon>Bacteria</taxon>
        <taxon>Pseudomonadati</taxon>
        <taxon>Pseudomonadota</taxon>
        <taxon>Betaproteobacteria</taxon>
        <taxon>Neisseriales</taxon>
        <taxon>Neisseriaceae</taxon>
        <taxon>Neisseria</taxon>
    </lineage>
</organism>
<evidence type="ECO:0000313" key="2">
    <source>
        <dbReference type="EMBL" id="VEF03060.1"/>
    </source>
</evidence>
<accession>A0A448DAI1</accession>
<dbReference type="RefSeq" id="WP_085417027.1">
    <property type="nucleotide sequence ID" value="NZ_CAUJPY010000012.1"/>
</dbReference>
<protein>
    <submittedName>
        <fullName evidence="2">Uncharacterized protein</fullName>
    </submittedName>
</protein>
<dbReference type="AlphaFoldDB" id="A0A448DAI1"/>
<name>A0A448DAI1_9NEIS</name>
<evidence type="ECO:0000256" key="1">
    <source>
        <dbReference type="SAM" id="Phobius"/>
    </source>
</evidence>
<keyword evidence="1" id="KW-0812">Transmembrane</keyword>
<feature type="transmembrane region" description="Helical" evidence="1">
    <location>
        <begin position="33"/>
        <end position="54"/>
    </location>
</feature>